<evidence type="ECO:0000256" key="5">
    <source>
        <dbReference type="ARBA" id="ARBA00022842"/>
    </source>
</evidence>
<comment type="function">
    <text evidence="8">Transfers the 4'-phosphopantetheine moiety from coenzyme A to a Ser of acyl-carrier-protein.</text>
</comment>
<keyword evidence="1 8" id="KW-0444">Lipid biosynthesis</keyword>
<evidence type="ECO:0000256" key="4">
    <source>
        <dbReference type="ARBA" id="ARBA00022832"/>
    </source>
</evidence>
<evidence type="ECO:0000256" key="1">
    <source>
        <dbReference type="ARBA" id="ARBA00022516"/>
    </source>
</evidence>
<dbReference type="HAMAP" id="MF_00101">
    <property type="entry name" value="AcpS"/>
    <property type="match status" value="1"/>
</dbReference>
<keyword evidence="5 8" id="KW-0460">Magnesium</keyword>
<dbReference type="Pfam" id="PF01648">
    <property type="entry name" value="ACPS"/>
    <property type="match status" value="1"/>
</dbReference>
<dbReference type="InterPro" id="IPR008278">
    <property type="entry name" value="4-PPantetheinyl_Trfase_dom"/>
</dbReference>
<dbReference type="Proteomes" id="UP000051679">
    <property type="component" value="Unassembled WGS sequence"/>
</dbReference>
<dbReference type="GO" id="GO:0000287">
    <property type="term" value="F:magnesium ion binding"/>
    <property type="evidence" value="ECO:0007669"/>
    <property type="project" value="UniProtKB-UniRule"/>
</dbReference>
<evidence type="ECO:0000259" key="9">
    <source>
        <dbReference type="Pfam" id="PF01648"/>
    </source>
</evidence>
<dbReference type="EMBL" id="AYYO01000008">
    <property type="protein sequence ID" value="KRM56204.1"/>
    <property type="molecule type" value="Genomic_DNA"/>
</dbReference>
<feature type="binding site" evidence="8">
    <location>
        <position position="20"/>
    </location>
    <ligand>
        <name>Mg(2+)</name>
        <dbReference type="ChEBI" id="CHEBI:18420"/>
    </ligand>
</feature>
<keyword evidence="4 8" id="KW-0276">Fatty acid metabolism</keyword>
<dbReference type="InterPro" id="IPR002582">
    <property type="entry name" value="ACPS"/>
</dbReference>
<dbReference type="STRING" id="1291052.FC18_GL000180"/>
<evidence type="ECO:0000256" key="6">
    <source>
        <dbReference type="ARBA" id="ARBA00023098"/>
    </source>
</evidence>
<comment type="similarity">
    <text evidence="8">Belongs to the P-Pant transferase superfamily. AcpS family.</text>
</comment>
<keyword evidence="3 8" id="KW-0479">Metal-binding</keyword>
<sequence>MQRANVEQEGDCVISGLGIDVTELARIAQAQTRNPHFAAKVLTASELAQWQALAGQRALEYLAGRFSVKESYAKAMGTGLGVVALHAVETLNDTSGRPVVTGPFAGTAHVSISHTDELVFTEVILEGSNL</sequence>
<gene>
    <name evidence="8" type="primary">acpS</name>
    <name evidence="10" type="ORF">FC18_GL000180</name>
</gene>
<keyword evidence="11" id="KW-1185">Reference proteome</keyword>
<evidence type="ECO:0000313" key="10">
    <source>
        <dbReference type="EMBL" id="KRM56204.1"/>
    </source>
</evidence>
<keyword evidence="6 8" id="KW-0443">Lipid metabolism</keyword>
<accession>A0A0R1ZZ24</accession>
<dbReference type="NCBIfam" id="TIGR00516">
    <property type="entry name" value="acpS"/>
    <property type="match status" value="1"/>
</dbReference>
<proteinExistence type="inferred from homology"/>
<comment type="cofactor">
    <cofactor evidence="8">
        <name>Mg(2+)</name>
        <dbReference type="ChEBI" id="CHEBI:18420"/>
    </cofactor>
</comment>
<reference evidence="10 11" key="1">
    <citation type="journal article" date="2015" name="Genome Announc.">
        <title>Expanding the biotechnology potential of lactobacilli through comparative genomics of 213 strains and associated genera.</title>
        <authorList>
            <person name="Sun Z."/>
            <person name="Harris H.M."/>
            <person name="McCann A."/>
            <person name="Guo C."/>
            <person name="Argimon S."/>
            <person name="Zhang W."/>
            <person name="Yang X."/>
            <person name="Jeffery I.B."/>
            <person name="Cooney J.C."/>
            <person name="Kagawa T.F."/>
            <person name="Liu W."/>
            <person name="Song Y."/>
            <person name="Salvetti E."/>
            <person name="Wrobel A."/>
            <person name="Rasinkangas P."/>
            <person name="Parkhill J."/>
            <person name="Rea M.C."/>
            <person name="O'Sullivan O."/>
            <person name="Ritari J."/>
            <person name="Douillard F.P."/>
            <person name="Paul Ross R."/>
            <person name="Yang R."/>
            <person name="Briner A.E."/>
            <person name="Felis G.E."/>
            <person name="de Vos W.M."/>
            <person name="Barrangou R."/>
            <person name="Klaenhammer T.R."/>
            <person name="Caufield P.W."/>
            <person name="Cui Y."/>
            <person name="Zhang H."/>
            <person name="O'Toole P.W."/>
        </authorList>
    </citation>
    <scope>NUCLEOTIDE SEQUENCE [LARGE SCALE GENOMIC DNA]</scope>
    <source>
        <strain evidence="10 11">DSM 20505</strain>
    </source>
</reference>
<comment type="subcellular location">
    <subcellularLocation>
        <location evidence="8">Cytoplasm</location>
    </subcellularLocation>
</comment>
<dbReference type="InterPro" id="IPR004568">
    <property type="entry name" value="Ppantetheine-prot_Trfase_dom"/>
</dbReference>
<evidence type="ECO:0000256" key="8">
    <source>
        <dbReference type="HAMAP-Rule" id="MF_00101"/>
    </source>
</evidence>
<dbReference type="AlphaFoldDB" id="A0A0R1ZZ24"/>
<comment type="catalytic activity">
    <reaction evidence="8">
        <text>apo-[ACP] + CoA = holo-[ACP] + adenosine 3',5'-bisphosphate + H(+)</text>
        <dbReference type="Rhea" id="RHEA:12068"/>
        <dbReference type="Rhea" id="RHEA-COMP:9685"/>
        <dbReference type="Rhea" id="RHEA-COMP:9690"/>
        <dbReference type="ChEBI" id="CHEBI:15378"/>
        <dbReference type="ChEBI" id="CHEBI:29999"/>
        <dbReference type="ChEBI" id="CHEBI:57287"/>
        <dbReference type="ChEBI" id="CHEBI:58343"/>
        <dbReference type="ChEBI" id="CHEBI:64479"/>
        <dbReference type="EC" id="2.7.8.7"/>
    </reaction>
</comment>
<keyword evidence="2 8" id="KW-0808">Transferase</keyword>
<organism evidence="10 11">
    <name type="scientific">Lacticaseibacillus sharpeae JCM 1186 = DSM 20505</name>
    <dbReference type="NCBI Taxonomy" id="1291052"/>
    <lineage>
        <taxon>Bacteria</taxon>
        <taxon>Bacillati</taxon>
        <taxon>Bacillota</taxon>
        <taxon>Bacilli</taxon>
        <taxon>Lactobacillales</taxon>
        <taxon>Lactobacillaceae</taxon>
        <taxon>Lacticaseibacillus</taxon>
    </lineage>
</organism>
<evidence type="ECO:0000256" key="2">
    <source>
        <dbReference type="ARBA" id="ARBA00022679"/>
    </source>
</evidence>
<keyword evidence="7 8" id="KW-0275">Fatty acid biosynthesis</keyword>
<evidence type="ECO:0000313" key="11">
    <source>
        <dbReference type="Proteomes" id="UP000051679"/>
    </source>
</evidence>
<dbReference type="PATRIC" id="fig|1291052.5.peg.187"/>
<dbReference type="GO" id="GO:0008897">
    <property type="term" value="F:holo-[acyl-carrier-protein] synthase activity"/>
    <property type="evidence" value="ECO:0007669"/>
    <property type="project" value="UniProtKB-UniRule"/>
</dbReference>
<dbReference type="Gene3D" id="3.90.470.20">
    <property type="entry name" value="4'-phosphopantetheinyl transferase domain"/>
    <property type="match status" value="1"/>
</dbReference>
<dbReference type="EC" id="2.7.8.7" evidence="8"/>
<comment type="caution">
    <text evidence="10">The sequence shown here is derived from an EMBL/GenBank/DDBJ whole genome shotgun (WGS) entry which is preliminary data.</text>
</comment>
<feature type="binding site" evidence="8">
    <location>
        <position position="70"/>
    </location>
    <ligand>
        <name>Mg(2+)</name>
        <dbReference type="ChEBI" id="CHEBI:18420"/>
    </ligand>
</feature>
<dbReference type="SUPFAM" id="SSF56214">
    <property type="entry name" value="4'-phosphopantetheinyl transferase"/>
    <property type="match status" value="1"/>
</dbReference>
<evidence type="ECO:0000256" key="3">
    <source>
        <dbReference type="ARBA" id="ARBA00022723"/>
    </source>
</evidence>
<dbReference type="GO" id="GO:0005737">
    <property type="term" value="C:cytoplasm"/>
    <property type="evidence" value="ECO:0007669"/>
    <property type="project" value="UniProtKB-SubCell"/>
</dbReference>
<dbReference type="InterPro" id="IPR037143">
    <property type="entry name" value="4-PPantetheinyl_Trfase_dom_sf"/>
</dbReference>
<keyword evidence="8" id="KW-0963">Cytoplasm</keyword>
<dbReference type="NCBIfam" id="TIGR00556">
    <property type="entry name" value="pantethn_trn"/>
    <property type="match status" value="1"/>
</dbReference>
<dbReference type="GO" id="GO:0006633">
    <property type="term" value="P:fatty acid biosynthetic process"/>
    <property type="evidence" value="ECO:0007669"/>
    <property type="project" value="UniProtKB-UniRule"/>
</dbReference>
<name>A0A0R1ZZ24_9LACO</name>
<feature type="domain" description="4'-phosphopantetheinyl transferase" evidence="9">
    <location>
        <begin position="16"/>
        <end position="107"/>
    </location>
</feature>
<evidence type="ECO:0000256" key="7">
    <source>
        <dbReference type="ARBA" id="ARBA00023160"/>
    </source>
</evidence>
<protein>
    <recommendedName>
        <fullName evidence="8">Holo-[acyl-carrier-protein] synthase</fullName>
        <shortName evidence="8">Holo-ACP synthase</shortName>
        <ecNumber evidence="8">2.7.8.7</ecNumber>
    </recommendedName>
    <alternativeName>
        <fullName evidence="8">4'-phosphopantetheinyl transferase AcpS</fullName>
    </alternativeName>
</protein>